<evidence type="ECO:0000256" key="1">
    <source>
        <dbReference type="ARBA" id="ARBA00022679"/>
    </source>
</evidence>
<dbReference type="PROSITE" id="PS51186">
    <property type="entry name" value="GNAT"/>
    <property type="match status" value="1"/>
</dbReference>
<comment type="caution">
    <text evidence="4">The sequence shown here is derived from an EMBL/GenBank/DDBJ whole genome shotgun (WGS) entry which is preliminary data.</text>
</comment>
<dbReference type="PANTHER" id="PTHR43877">
    <property type="entry name" value="AMINOALKYLPHOSPHONATE N-ACETYLTRANSFERASE-RELATED-RELATED"/>
    <property type="match status" value="1"/>
</dbReference>
<feature type="domain" description="N-acetyltransferase" evidence="3">
    <location>
        <begin position="5"/>
        <end position="184"/>
    </location>
</feature>
<dbReference type="PANTHER" id="PTHR43877:SF2">
    <property type="entry name" value="AMINOALKYLPHOSPHONATE N-ACETYLTRANSFERASE-RELATED"/>
    <property type="match status" value="1"/>
</dbReference>
<evidence type="ECO:0000256" key="2">
    <source>
        <dbReference type="ARBA" id="ARBA00023315"/>
    </source>
</evidence>
<gene>
    <name evidence="4" type="ORF">B0H17DRAFT_105587</name>
</gene>
<dbReference type="Pfam" id="PF00583">
    <property type="entry name" value="Acetyltransf_1"/>
    <property type="match status" value="1"/>
</dbReference>
<evidence type="ECO:0000259" key="3">
    <source>
        <dbReference type="PROSITE" id="PS51186"/>
    </source>
</evidence>
<dbReference type="Gene3D" id="3.40.630.30">
    <property type="match status" value="1"/>
</dbReference>
<keyword evidence="2" id="KW-0012">Acyltransferase</keyword>
<dbReference type="GO" id="GO:0016747">
    <property type="term" value="F:acyltransferase activity, transferring groups other than amino-acyl groups"/>
    <property type="evidence" value="ECO:0007669"/>
    <property type="project" value="InterPro"/>
</dbReference>
<evidence type="ECO:0000313" key="5">
    <source>
        <dbReference type="Proteomes" id="UP001221757"/>
    </source>
</evidence>
<dbReference type="InterPro" id="IPR050832">
    <property type="entry name" value="Bact_Acetyltransf"/>
</dbReference>
<proteinExistence type="predicted"/>
<sequence>MADTPILRAATPSDMPALADTFISGVNLSIPGRKLGEEFYALERDIAPGEPGVSDPGKLWTRFQEQFEKEHIWLAETDGRVVGYISWYDPTWSEEAGHKPGEITYLFVHPSFHGRGIGKKLLSHAKQHVEAGVNDLTGEALLEVRCFVKNPAGLKLYERGGFVRKHGADEFHERVGEYLALLVWSK</sequence>
<dbReference type="EMBL" id="JARKIE010000134">
    <property type="protein sequence ID" value="KAJ7678490.1"/>
    <property type="molecule type" value="Genomic_DNA"/>
</dbReference>
<evidence type="ECO:0000313" key="4">
    <source>
        <dbReference type="EMBL" id="KAJ7678490.1"/>
    </source>
</evidence>
<protein>
    <submittedName>
        <fullName evidence="4">Acyl-CoA N-acyltransferase</fullName>
    </submittedName>
</protein>
<organism evidence="4 5">
    <name type="scientific">Mycena rosella</name>
    <name type="common">Pink bonnet</name>
    <name type="synonym">Agaricus rosellus</name>
    <dbReference type="NCBI Taxonomy" id="1033263"/>
    <lineage>
        <taxon>Eukaryota</taxon>
        <taxon>Fungi</taxon>
        <taxon>Dikarya</taxon>
        <taxon>Basidiomycota</taxon>
        <taxon>Agaricomycotina</taxon>
        <taxon>Agaricomycetes</taxon>
        <taxon>Agaricomycetidae</taxon>
        <taxon>Agaricales</taxon>
        <taxon>Marasmiineae</taxon>
        <taxon>Mycenaceae</taxon>
        <taxon>Mycena</taxon>
    </lineage>
</organism>
<keyword evidence="5" id="KW-1185">Reference proteome</keyword>
<keyword evidence="1" id="KW-0808">Transferase</keyword>
<dbReference type="CDD" id="cd04301">
    <property type="entry name" value="NAT_SF"/>
    <property type="match status" value="1"/>
</dbReference>
<dbReference type="Proteomes" id="UP001221757">
    <property type="component" value="Unassembled WGS sequence"/>
</dbReference>
<dbReference type="AlphaFoldDB" id="A0AAD7D7X0"/>
<dbReference type="InterPro" id="IPR016181">
    <property type="entry name" value="Acyl_CoA_acyltransferase"/>
</dbReference>
<dbReference type="SUPFAM" id="SSF55729">
    <property type="entry name" value="Acyl-CoA N-acyltransferases (Nat)"/>
    <property type="match status" value="1"/>
</dbReference>
<name>A0AAD7D7X0_MYCRO</name>
<accession>A0AAD7D7X0</accession>
<reference evidence="4" key="1">
    <citation type="submission" date="2023-03" db="EMBL/GenBank/DDBJ databases">
        <title>Massive genome expansion in bonnet fungi (Mycena s.s.) driven by repeated elements and novel gene families across ecological guilds.</title>
        <authorList>
            <consortium name="Lawrence Berkeley National Laboratory"/>
            <person name="Harder C.B."/>
            <person name="Miyauchi S."/>
            <person name="Viragh M."/>
            <person name="Kuo A."/>
            <person name="Thoen E."/>
            <person name="Andreopoulos B."/>
            <person name="Lu D."/>
            <person name="Skrede I."/>
            <person name="Drula E."/>
            <person name="Henrissat B."/>
            <person name="Morin E."/>
            <person name="Kohler A."/>
            <person name="Barry K."/>
            <person name="LaButti K."/>
            <person name="Morin E."/>
            <person name="Salamov A."/>
            <person name="Lipzen A."/>
            <person name="Mereny Z."/>
            <person name="Hegedus B."/>
            <person name="Baldrian P."/>
            <person name="Stursova M."/>
            <person name="Weitz H."/>
            <person name="Taylor A."/>
            <person name="Grigoriev I.V."/>
            <person name="Nagy L.G."/>
            <person name="Martin F."/>
            <person name="Kauserud H."/>
        </authorList>
    </citation>
    <scope>NUCLEOTIDE SEQUENCE</scope>
    <source>
        <strain evidence="4">CBHHK067</strain>
    </source>
</reference>
<dbReference type="InterPro" id="IPR000182">
    <property type="entry name" value="GNAT_dom"/>
</dbReference>